<dbReference type="EMBL" id="FQWS01000002">
    <property type="protein sequence ID" value="SHH56009.1"/>
    <property type="molecule type" value="Genomic_DNA"/>
</dbReference>
<evidence type="ECO:0000259" key="3">
    <source>
        <dbReference type="PROSITE" id="PS51186"/>
    </source>
</evidence>
<protein>
    <submittedName>
        <fullName evidence="4">Ribosomal protein S18 acetylase RimI</fullName>
    </submittedName>
</protein>
<keyword evidence="4" id="KW-0687">Ribonucleoprotein</keyword>
<keyword evidence="2" id="KW-0012">Acyltransferase</keyword>
<dbReference type="PROSITE" id="PS51186">
    <property type="entry name" value="GNAT"/>
    <property type="match status" value="1"/>
</dbReference>
<reference evidence="5" key="1">
    <citation type="submission" date="2016-11" db="EMBL/GenBank/DDBJ databases">
        <authorList>
            <person name="Varghese N."/>
            <person name="Submissions S."/>
        </authorList>
    </citation>
    <scope>NUCLEOTIDE SEQUENCE [LARGE SCALE GENOMIC DNA]</scope>
    <source>
        <strain evidence="5">DSM 25330</strain>
    </source>
</reference>
<dbReference type="CDD" id="cd04301">
    <property type="entry name" value="NAT_SF"/>
    <property type="match status" value="1"/>
</dbReference>
<dbReference type="GO" id="GO:0005840">
    <property type="term" value="C:ribosome"/>
    <property type="evidence" value="ECO:0007669"/>
    <property type="project" value="UniProtKB-KW"/>
</dbReference>
<feature type="domain" description="N-acetyltransferase" evidence="3">
    <location>
        <begin position="2"/>
        <end position="171"/>
    </location>
</feature>
<organism evidence="4 5">
    <name type="scientific">Winogradskyella jejuensis</name>
    <dbReference type="NCBI Taxonomy" id="1089305"/>
    <lineage>
        <taxon>Bacteria</taxon>
        <taxon>Pseudomonadati</taxon>
        <taxon>Bacteroidota</taxon>
        <taxon>Flavobacteriia</taxon>
        <taxon>Flavobacteriales</taxon>
        <taxon>Flavobacteriaceae</taxon>
        <taxon>Winogradskyella</taxon>
    </lineage>
</organism>
<dbReference type="InterPro" id="IPR000182">
    <property type="entry name" value="GNAT_dom"/>
</dbReference>
<dbReference type="PANTHER" id="PTHR43877">
    <property type="entry name" value="AMINOALKYLPHOSPHONATE N-ACETYLTRANSFERASE-RELATED-RELATED"/>
    <property type="match status" value="1"/>
</dbReference>
<keyword evidence="1" id="KW-0808">Transferase</keyword>
<name>A0A1M5TZ40_9FLAO</name>
<dbReference type="Pfam" id="PF00583">
    <property type="entry name" value="Acetyltransf_1"/>
    <property type="match status" value="1"/>
</dbReference>
<sequence length="171" mass="19692">MIDIRPATIADAEVLALLGRVTYSESHGHFIDNNDDLMAYMETAFSVSKTKQDITDPKNRFYISYADDLPVGYAKLVLNSGYEDMHSENSCQLERIYILKDFIPLKIGQQFLTFLEAEAKALEFNTIWLSVYNKNERAIRFYQKNDFKDVGLSIFIVNGKAYENMVFSKDL</sequence>
<gene>
    <name evidence="4" type="ORF">SAMN05444148_2315</name>
</gene>
<evidence type="ECO:0000313" key="4">
    <source>
        <dbReference type="EMBL" id="SHH56009.1"/>
    </source>
</evidence>
<keyword evidence="5" id="KW-1185">Reference proteome</keyword>
<evidence type="ECO:0000256" key="1">
    <source>
        <dbReference type="ARBA" id="ARBA00022679"/>
    </source>
</evidence>
<proteinExistence type="predicted"/>
<keyword evidence="4" id="KW-0689">Ribosomal protein</keyword>
<dbReference type="AlphaFoldDB" id="A0A1M5TZ40"/>
<dbReference type="RefSeq" id="WP_073086582.1">
    <property type="nucleotide sequence ID" value="NZ_FQWS01000002.1"/>
</dbReference>
<accession>A0A1M5TZ40</accession>
<dbReference type="InterPro" id="IPR050832">
    <property type="entry name" value="Bact_Acetyltransf"/>
</dbReference>
<evidence type="ECO:0000256" key="2">
    <source>
        <dbReference type="ARBA" id="ARBA00023315"/>
    </source>
</evidence>
<dbReference type="STRING" id="1089305.SAMN05444148_2315"/>
<dbReference type="GO" id="GO:0016747">
    <property type="term" value="F:acyltransferase activity, transferring groups other than amino-acyl groups"/>
    <property type="evidence" value="ECO:0007669"/>
    <property type="project" value="InterPro"/>
</dbReference>
<dbReference type="OrthoDB" id="7205533at2"/>
<dbReference type="Gene3D" id="3.40.630.30">
    <property type="match status" value="1"/>
</dbReference>
<evidence type="ECO:0000313" key="5">
    <source>
        <dbReference type="Proteomes" id="UP000184522"/>
    </source>
</evidence>
<dbReference type="InterPro" id="IPR016181">
    <property type="entry name" value="Acyl_CoA_acyltransferase"/>
</dbReference>
<dbReference type="Proteomes" id="UP000184522">
    <property type="component" value="Unassembled WGS sequence"/>
</dbReference>
<dbReference type="SUPFAM" id="SSF55729">
    <property type="entry name" value="Acyl-CoA N-acyltransferases (Nat)"/>
    <property type="match status" value="1"/>
</dbReference>